<accession>A0A4Y8WN01</accession>
<dbReference type="STRING" id="1122973.GCA_000379925_00841"/>
<gene>
    <name evidence="1" type="ORF">E4P47_08440</name>
</gene>
<dbReference type="AlphaFoldDB" id="A0A4Y8WN01"/>
<keyword evidence="2" id="KW-1185">Reference proteome</keyword>
<name>A0A4Y8WN01_9PORP</name>
<dbReference type="OrthoDB" id="1118748at2"/>
<protein>
    <submittedName>
        <fullName evidence="1">Uncharacterized protein</fullName>
    </submittedName>
</protein>
<comment type="caution">
    <text evidence="1">The sequence shown here is derived from an EMBL/GenBank/DDBJ whole genome shotgun (WGS) entry which is preliminary data.</text>
</comment>
<dbReference type="Proteomes" id="UP000297225">
    <property type="component" value="Unassembled WGS sequence"/>
</dbReference>
<evidence type="ECO:0000313" key="2">
    <source>
        <dbReference type="Proteomes" id="UP000297225"/>
    </source>
</evidence>
<sequence>MLFGLLPVLLLSGKSSTTTPDKGFNPGEQIPSIVVEGTDIGGSLASEPKAVLVVWSVEDATSRMANTWVINNPELRSANTPIYSICIDGDDKDADFYSKIDGSNAPITPIGLEGESQKQRSLRELASRGSNKVYYTSYGMIEKVITSDELFKKIQ</sequence>
<proteinExistence type="predicted"/>
<reference evidence="1 2" key="1">
    <citation type="submission" date="2019-03" db="EMBL/GenBank/DDBJ databases">
        <title>Porphyromonas levii Isolated from the Uterus of Dairy Cows.</title>
        <authorList>
            <person name="Francis A.M."/>
        </authorList>
    </citation>
    <scope>NUCLEOTIDE SEQUENCE [LARGE SCALE GENOMIC DNA]</scope>
    <source>
        <strain evidence="1 2">AF5678</strain>
    </source>
</reference>
<evidence type="ECO:0000313" key="1">
    <source>
        <dbReference type="EMBL" id="TFH94228.1"/>
    </source>
</evidence>
<organism evidence="1 2">
    <name type="scientific">Porphyromonas levii</name>
    <dbReference type="NCBI Taxonomy" id="28114"/>
    <lineage>
        <taxon>Bacteria</taxon>
        <taxon>Pseudomonadati</taxon>
        <taxon>Bacteroidota</taxon>
        <taxon>Bacteroidia</taxon>
        <taxon>Bacteroidales</taxon>
        <taxon>Porphyromonadaceae</taxon>
        <taxon>Porphyromonas</taxon>
    </lineage>
</organism>
<dbReference type="EMBL" id="SPNC01000159">
    <property type="protein sequence ID" value="TFH94228.1"/>
    <property type="molecule type" value="Genomic_DNA"/>
</dbReference>